<feature type="active site" evidence="5">
    <location>
        <position position="172"/>
    </location>
</feature>
<dbReference type="InterPro" id="IPR025532">
    <property type="entry name" value="G6P_1-epimerase"/>
</dbReference>
<dbReference type="EC" id="5.1.3.15" evidence="4"/>
<dbReference type="Gene3D" id="2.70.98.10">
    <property type="match status" value="1"/>
</dbReference>
<dbReference type="GO" id="GO:0005975">
    <property type="term" value="P:carbohydrate metabolic process"/>
    <property type="evidence" value="ECO:0007669"/>
    <property type="project" value="InterPro"/>
</dbReference>
<dbReference type="EMBL" id="OANT01000001">
    <property type="protein sequence ID" value="SNX43513.1"/>
    <property type="molecule type" value="Genomic_DNA"/>
</dbReference>
<evidence type="ECO:0000256" key="4">
    <source>
        <dbReference type="PIRNR" id="PIRNR016020"/>
    </source>
</evidence>
<evidence type="ECO:0000313" key="6">
    <source>
        <dbReference type="EMBL" id="SNX43513.1"/>
    </source>
</evidence>
<dbReference type="CDD" id="cd09020">
    <property type="entry name" value="D-hex-6-P-epi_like"/>
    <property type="match status" value="1"/>
</dbReference>
<dbReference type="SUPFAM" id="SSF74650">
    <property type="entry name" value="Galactose mutarotase-like"/>
    <property type="match status" value="1"/>
</dbReference>
<dbReference type="InterPro" id="IPR008183">
    <property type="entry name" value="Aldose_1/G6P_1-epimerase"/>
</dbReference>
<proteinExistence type="inferred from homology"/>
<dbReference type="GO" id="GO:0030246">
    <property type="term" value="F:carbohydrate binding"/>
    <property type="evidence" value="ECO:0007669"/>
    <property type="project" value="UniProtKB-UniRule"/>
</dbReference>
<evidence type="ECO:0000256" key="1">
    <source>
        <dbReference type="ARBA" id="ARBA00001096"/>
    </source>
</evidence>
<accession>A0A240E5H4</accession>
<dbReference type="Pfam" id="PF01263">
    <property type="entry name" value="Aldose_epim"/>
    <property type="match status" value="1"/>
</dbReference>
<dbReference type="AlphaFoldDB" id="A0A240E5H4"/>
<keyword evidence="3 4" id="KW-0413">Isomerase</keyword>
<comment type="similarity">
    <text evidence="2 4">Belongs to the glucose-6-phosphate 1-epimerase family.</text>
</comment>
<name>A0A240E5H4_9GAMM</name>
<dbReference type="GO" id="GO:0047938">
    <property type="term" value="F:glucose-6-phosphate 1-epimerase activity"/>
    <property type="evidence" value="ECO:0007669"/>
    <property type="project" value="UniProtKB-UniRule"/>
</dbReference>
<feature type="active site" evidence="5">
    <location>
        <position position="274"/>
    </location>
</feature>
<dbReference type="InterPro" id="IPR011013">
    <property type="entry name" value="Gal_mutarotase_sf_dom"/>
</dbReference>
<evidence type="ECO:0000256" key="3">
    <source>
        <dbReference type="ARBA" id="ARBA00023235"/>
    </source>
</evidence>
<dbReference type="Proteomes" id="UP000219042">
    <property type="component" value="Unassembled WGS sequence"/>
</dbReference>
<evidence type="ECO:0000313" key="7">
    <source>
        <dbReference type="Proteomes" id="UP000219042"/>
    </source>
</evidence>
<dbReference type="PANTHER" id="PTHR11122:SF13">
    <property type="entry name" value="GLUCOSE-6-PHOSPHATE 1-EPIMERASE"/>
    <property type="match status" value="1"/>
</dbReference>
<keyword evidence="7" id="KW-1185">Reference proteome</keyword>
<evidence type="ECO:0000256" key="2">
    <source>
        <dbReference type="ARBA" id="ARBA00005866"/>
    </source>
</evidence>
<sequence>MNKMMNHNTNVQFKKLLNAKGEETDLEIIEIQNAFCHAQICLQGGQVLQYKTHKNVDSALLWLSEQNSFVPGKAIRGGIPLCFPWFGQHAEYADYPAHGFARNLNWKLVSLTFDEALGHQIILELTANEQTRRYWDYAFQLQMCLTCGEELTLVMQLSNLDQQAFSFNFAWHSYFAIADIHAIVIDGLSQTPFIDQLRDDPALLQEHASTTIQQETDRIYPKAGGHYQISDQNRVISIDSPSCPSVVLWNPWIEKTQRLGDVAEDAWQKFVCLECGQIGETVQLAVGQTIQFQQILSTSKR</sequence>
<gene>
    <name evidence="6" type="ORF">SAMN05421731_101555</name>
</gene>
<evidence type="ECO:0000256" key="5">
    <source>
        <dbReference type="PIRSR" id="PIRSR016020-1"/>
    </source>
</evidence>
<dbReference type="PIRSF" id="PIRSF016020">
    <property type="entry name" value="PHexose_mutarotase"/>
    <property type="match status" value="1"/>
</dbReference>
<comment type="catalytic activity">
    <reaction evidence="1">
        <text>alpha-D-glucose 6-phosphate = beta-D-glucose 6-phosphate</text>
        <dbReference type="Rhea" id="RHEA:16249"/>
        <dbReference type="ChEBI" id="CHEBI:58225"/>
        <dbReference type="ChEBI" id="CHEBI:58247"/>
        <dbReference type="EC" id="5.1.3.15"/>
    </reaction>
</comment>
<reference evidence="7" key="1">
    <citation type="submission" date="2016-09" db="EMBL/GenBank/DDBJ databases">
        <authorList>
            <person name="Varghese N."/>
            <person name="Submissions S."/>
        </authorList>
    </citation>
    <scope>NUCLEOTIDE SEQUENCE [LARGE SCALE GENOMIC DNA]</scope>
    <source>
        <strain evidence="7">ANC 4466</strain>
    </source>
</reference>
<dbReference type="PANTHER" id="PTHR11122">
    <property type="entry name" value="APOSPORY-ASSOCIATED PROTEIN C-RELATED"/>
    <property type="match status" value="1"/>
</dbReference>
<dbReference type="InterPro" id="IPR014718">
    <property type="entry name" value="GH-type_carb-bd"/>
</dbReference>
<organism evidence="6 7">
    <name type="scientific">Acinetobacter puyangensis</name>
    <dbReference type="NCBI Taxonomy" id="1096779"/>
    <lineage>
        <taxon>Bacteria</taxon>
        <taxon>Pseudomonadati</taxon>
        <taxon>Pseudomonadota</taxon>
        <taxon>Gammaproteobacteria</taxon>
        <taxon>Moraxellales</taxon>
        <taxon>Moraxellaceae</taxon>
        <taxon>Acinetobacter</taxon>
    </lineage>
</organism>
<protein>
    <recommendedName>
        <fullName evidence="4">Putative glucose-6-phosphate 1-epimerase</fullName>
        <ecNumber evidence="4">5.1.3.15</ecNumber>
    </recommendedName>
</protein>